<dbReference type="GO" id="GO:0016758">
    <property type="term" value="F:hexosyltransferase activity"/>
    <property type="evidence" value="ECO:0007669"/>
    <property type="project" value="UniProtKB-ARBA"/>
</dbReference>
<dbReference type="RefSeq" id="WP_004321228.1">
    <property type="nucleotide sequence ID" value="NZ_BAABYJ010000001.1"/>
</dbReference>
<evidence type="ECO:0000313" key="3">
    <source>
        <dbReference type="EMBL" id="MDC2408733.1"/>
    </source>
</evidence>
<protein>
    <submittedName>
        <fullName evidence="2 3">Glycosyltransferase</fullName>
    </submittedName>
</protein>
<proteinExistence type="predicted"/>
<evidence type="ECO:0000259" key="1">
    <source>
        <dbReference type="Pfam" id="PF00535"/>
    </source>
</evidence>
<dbReference type="Pfam" id="PF00535">
    <property type="entry name" value="Glycos_transf_2"/>
    <property type="match status" value="1"/>
</dbReference>
<reference evidence="3" key="2">
    <citation type="submission" date="2022-10" db="EMBL/GenBank/DDBJ databases">
        <title>Human gut microbiome strain richness.</title>
        <authorList>
            <person name="Chen-Liaw A."/>
        </authorList>
    </citation>
    <scope>NUCLEOTIDE SEQUENCE</scope>
    <source>
        <strain evidence="3">F7_m1001271B151109d0_201107</strain>
    </source>
</reference>
<dbReference type="EMBL" id="VWLB01000072">
    <property type="protein sequence ID" value="KAA3921900.1"/>
    <property type="molecule type" value="Genomic_DNA"/>
</dbReference>
<accession>A0A9P4DTA5</accession>
<dbReference type="InterPro" id="IPR029044">
    <property type="entry name" value="Nucleotide-diphossugar_trans"/>
</dbReference>
<dbReference type="Proteomes" id="UP001214017">
    <property type="component" value="Unassembled WGS sequence"/>
</dbReference>
<name>A0A9P4DTA5_BACOV</name>
<dbReference type="SUPFAM" id="SSF53448">
    <property type="entry name" value="Nucleotide-diphospho-sugar transferases"/>
    <property type="match status" value="1"/>
</dbReference>
<evidence type="ECO:0000313" key="2">
    <source>
        <dbReference type="EMBL" id="KAA3921900.1"/>
    </source>
</evidence>
<dbReference type="PANTHER" id="PTHR22916">
    <property type="entry name" value="GLYCOSYLTRANSFERASE"/>
    <property type="match status" value="1"/>
</dbReference>
<comment type="caution">
    <text evidence="2">The sequence shown here is derived from an EMBL/GenBank/DDBJ whole genome shotgun (WGS) entry which is preliminary data.</text>
</comment>
<gene>
    <name evidence="2" type="ORF">F3F25_26860</name>
    <name evidence="3" type="ORF">PO240_12695</name>
</gene>
<sequence>MTEIRKNIISVITVCYNAKSNLEKTILSVLNQTYSNIEYIIIDGGSTDGTIDIIKRYDDKITYWQSEPDNGIYDAMNKGIQKANGEWINFMNAGDLFASTMILQQMLDAIKPGVRILRGNIIRIYPKFRVKSVGVTAQNPSLMDMFDNTFHHQACFIQTSLFREFGLYSIDYRLCSDWKFFFDCVVLHNIKSQYVDLTVAYFKMDGTSTNNSILYRKEQENYLKNLYGVEQFDLLHELTIYRKSRVITFYYKMYCFIMDHLSQQNFSRLLMLKRFVWRVLRRNVN</sequence>
<feature type="domain" description="Glycosyltransferase 2-like" evidence="1">
    <location>
        <begin position="10"/>
        <end position="131"/>
    </location>
</feature>
<evidence type="ECO:0000313" key="4">
    <source>
        <dbReference type="Proteomes" id="UP000365824"/>
    </source>
</evidence>
<organism evidence="2 4">
    <name type="scientific">Bacteroides ovatus</name>
    <dbReference type="NCBI Taxonomy" id="28116"/>
    <lineage>
        <taxon>Bacteria</taxon>
        <taxon>Pseudomonadati</taxon>
        <taxon>Bacteroidota</taxon>
        <taxon>Bacteroidia</taxon>
        <taxon>Bacteroidales</taxon>
        <taxon>Bacteroidaceae</taxon>
        <taxon>Bacteroides</taxon>
    </lineage>
</organism>
<dbReference type="EMBL" id="JAQNWR010000008">
    <property type="protein sequence ID" value="MDC2408733.1"/>
    <property type="molecule type" value="Genomic_DNA"/>
</dbReference>
<reference evidence="2 4" key="1">
    <citation type="journal article" date="2019" name="Nat. Med.">
        <title>A library of human gut bacterial isolates paired with longitudinal multiomics data enables mechanistic microbiome research.</title>
        <authorList>
            <person name="Poyet M."/>
            <person name="Groussin M."/>
            <person name="Gibbons S.M."/>
            <person name="Avila-Pacheco J."/>
            <person name="Jiang X."/>
            <person name="Kearney S.M."/>
            <person name="Perrotta A.R."/>
            <person name="Berdy B."/>
            <person name="Zhao S."/>
            <person name="Lieberman T.D."/>
            <person name="Swanson P.K."/>
            <person name="Smith M."/>
            <person name="Roesemann S."/>
            <person name="Alexander J.E."/>
            <person name="Rich S.A."/>
            <person name="Livny J."/>
            <person name="Vlamakis H."/>
            <person name="Clish C."/>
            <person name="Bullock K."/>
            <person name="Deik A."/>
            <person name="Scott J."/>
            <person name="Pierce K.A."/>
            <person name="Xavier R.J."/>
            <person name="Alm E.J."/>
        </authorList>
    </citation>
    <scope>NUCLEOTIDE SEQUENCE [LARGE SCALE GENOMIC DNA]</scope>
    <source>
        <strain evidence="2 4">BIOML-A160</strain>
    </source>
</reference>
<dbReference type="InterPro" id="IPR001173">
    <property type="entry name" value="Glyco_trans_2-like"/>
</dbReference>
<dbReference type="Proteomes" id="UP000365824">
    <property type="component" value="Unassembled WGS sequence"/>
</dbReference>
<dbReference type="Gene3D" id="3.90.550.10">
    <property type="entry name" value="Spore Coat Polysaccharide Biosynthesis Protein SpsA, Chain A"/>
    <property type="match status" value="1"/>
</dbReference>
<dbReference type="AlphaFoldDB" id="A0A9P4DTA5"/>
<dbReference type="CDD" id="cd06433">
    <property type="entry name" value="GT_2_WfgS_like"/>
    <property type="match status" value="1"/>
</dbReference>
<dbReference type="PANTHER" id="PTHR22916:SF67">
    <property type="entry name" value="COLANIC ACID BIOSYNTHESIS GLYCOSYL TRANSFERASE WCAE-RELATED"/>
    <property type="match status" value="1"/>
</dbReference>